<accession>A0ABR0EF22</accession>
<dbReference type="Gene3D" id="4.10.240.10">
    <property type="entry name" value="Zn(2)-C6 fungal-type DNA-binding domain"/>
    <property type="match status" value="1"/>
</dbReference>
<proteinExistence type="predicted"/>
<organism evidence="7 8">
    <name type="scientific">Zasmidium cellare</name>
    <name type="common">Wine cellar mold</name>
    <name type="synonym">Racodium cellare</name>
    <dbReference type="NCBI Taxonomy" id="395010"/>
    <lineage>
        <taxon>Eukaryota</taxon>
        <taxon>Fungi</taxon>
        <taxon>Dikarya</taxon>
        <taxon>Ascomycota</taxon>
        <taxon>Pezizomycotina</taxon>
        <taxon>Dothideomycetes</taxon>
        <taxon>Dothideomycetidae</taxon>
        <taxon>Mycosphaerellales</taxon>
        <taxon>Mycosphaerellaceae</taxon>
        <taxon>Zasmidium</taxon>
    </lineage>
</organism>
<dbReference type="EMBL" id="JAXOVC010000006">
    <property type="protein sequence ID" value="KAK4499723.1"/>
    <property type="molecule type" value="Genomic_DNA"/>
</dbReference>
<evidence type="ECO:0000259" key="6">
    <source>
        <dbReference type="PROSITE" id="PS50048"/>
    </source>
</evidence>
<gene>
    <name evidence="7" type="ORF">PRZ48_007909</name>
</gene>
<dbReference type="SMART" id="SM00066">
    <property type="entry name" value="GAL4"/>
    <property type="match status" value="1"/>
</dbReference>
<name>A0ABR0EF22_ZASCE</name>
<comment type="subcellular location">
    <subcellularLocation>
        <location evidence="1">Nucleus</location>
    </subcellularLocation>
</comment>
<dbReference type="PROSITE" id="PS00463">
    <property type="entry name" value="ZN2_CY6_FUNGAL_1"/>
    <property type="match status" value="1"/>
</dbReference>
<keyword evidence="2" id="KW-0805">Transcription regulation</keyword>
<dbReference type="CDD" id="cd00067">
    <property type="entry name" value="GAL4"/>
    <property type="match status" value="1"/>
</dbReference>
<evidence type="ECO:0000313" key="8">
    <source>
        <dbReference type="Proteomes" id="UP001305779"/>
    </source>
</evidence>
<dbReference type="InterPro" id="IPR001138">
    <property type="entry name" value="Zn2Cys6_DnaBD"/>
</dbReference>
<evidence type="ECO:0000313" key="7">
    <source>
        <dbReference type="EMBL" id="KAK4499723.1"/>
    </source>
</evidence>
<evidence type="ECO:0000256" key="2">
    <source>
        <dbReference type="ARBA" id="ARBA00023015"/>
    </source>
</evidence>
<dbReference type="PANTHER" id="PTHR31845:SF17">
    <property type="entry name" value="ZN(II)2CYS6 TRANSCRIPTION FACTOR (EUROFUNG)"/>
    <property type="match status" value="1"/>
</dbReference>
<comment type="caution">
    <text evidence="7">The sequence shown here is derived from an EMBL/GenBank/DDBJ whole genome shotgun (WGS) entry which is preliminary data.</text>
</comment>
<dbReference type="InterPro" id="IPR051089">
    <property type="entry name" value="prtT"/>
</dbReference>
<dbReference type="PROSITE" id="PS50048">
    <property type="entry name" value="ZN2_CY6_FUNGAL_2"/>
    <property type="match status" value="1"/>
</dbReference>
<dbReference type="InterPro" id="IPR036864">
    <property type="entry name" value="Zn2-C6_fun-type_DNA-bd_sf"/>
</dbReference>
<reference evidence="7 8" key="1">
    <citation type="journal article" date="2023" name="G3 (Bethesda)">
        <title>A chromosome-level genome assembly of Zasmidium syzygii isolated from banana leaves.</title>
        <authorList>
            <person name="van Westerhoven A.C."/>
            <person name="Mehrabi R."/>
            <person name="Talebi R."/>
            <person name="Steentjes M.B.F."/>
            <person name="Corcolon B."/>
            <person name="Chong P.A."/>
            <person name="Kema G.H.J."/>
            <person name="Seidl M.F."/>
        </authorList>
    </citation>
    <scope>NUCLEOTIDE SEQUENCE [LARGE SCALE GENOMIC DNA]</scope>
    <source>
        <strain evidence="7 8">P124</strain>
    </source>
</reference>
<keyword evidence="5" id="KW-0539">Nucleus</keyword>
<evidence type="ECO:0000256" key="1">
    <source>
        <dbReference type="ARBA" id="ARBA00004123"/>
    </source>
</evidence>
<keyword evidence="8" id="KW-1185">Reference proteome</keyword>
<evidence type="ECO:0000256" key="3">
    <source>
        <dbReference type="ARBA" id="ARBA00023125"/>
    </source>
</evidence>
<sequence length="589" mass="65613">MSERSAAIALRESFGDRKLPDISRKITACVTCRKLKIKCHMTQSKPPCTRCKAHNTTCVVNKSLQTLLEADATWKEDMEQRLARLEQALAANEQPVEVRLQPHPPQAKTPIQALNGLRQAHCSPGGHRINVELDLSCSLGAFPAASITSPSEGADGIETPSWPDIISRGIVSVKQAKQHLSFFQQYLDPLICQPLGQVSNVAALRARSTLLTAAVCTVAAFCTDADEYSACLSGLQEEVSRKLFTQSNSFDDVLALCIGAFWLRGIAGTLQGLAVRMGYQLDLHRCITKMPHTDVACYRRTRLYFLTFLCDHHCSLVYGKPSMTHEWRSLKNPATLLQSEYSTPADLFLICQIELWSINRRVFETFGADIHSPAASRNVVEINRLDGAYSTWYNNWKTALSVEQDAVDSELQHILVDFYYHSGRLFLFSHVFRGQTSPPGQGRSNQDAFDCALSVIRCFTLWQGATQWIYKLPSYFSTMIAFACVCLVRSSFQGENDDRMGPDQARSEIHRLVALFRGIEGQNQHLASFADTLETAVGAQPPAMGEIDAAGSNAELSADFDWDNFWNESMNSNLLGNEMTWMFPLNDGI</sequence>
<dbReference type="Pfam" id="PF00172">
    <property type="entry name" value="Zn_clus"/>
    <property type="match status" value="1"/>
</dbReference>
<evidence type="ECO:0000256" key="5">
    <source>
        <dbReference type="ARBA" id="ARBA00023242"/>
    </source>
</evidence>
<dbReference type="SUPFAM" id="SSF57701">
    <property type="entry name" value="Zn2/Cys6 DNA-binding domain"/>
    <property type="match status" value="1"/>
</dbReference>
<evidence type="ECO:0000256" key="4">
    <source>
        <dbReference type="ARBA" id="ARBA00023163"/>
    </source>
</evidence>
<keyword evidence="3" id="KW-0238">DNA-binding</keyword>
<dbReference type="CDD" id="cd12148">
    <property type="entry name" value="fungal_TF_MHR"/>
    <property type="match status" value="1"/>
</dbReference>
<keyword evidence="4" id="KW-0804">Transcription</keyword>
<feature type="domain" description="Zn(2)-C6 fungal-type" evidence="6">
    <location>
        <begin position="28"/>
        <end position="60"/>
    </location>
</feature>
<protein>
    <recommendedName>
        <fullName evidence="6">Zn(2)-C6 fungal-type domain-containing protein</fullName>
    </recommendedName>
</protein>
<dbReference type="PANTHER" id="PTHR31845">
    <property type="entry name" value="FINGER DOMAIN PROTEIN, PUTATIVE-RELATED"/>
    <property type="match status" value="1"/>
</dbReference>
<dbReference type="Proteomes" id="UP001305779">
    <property type="component" value="Unassembled WGS sequence"/>
</dbReference>